<evidence type="ECO:0008006" key="3">
    <source>
        <dbReference type="Google" id="ProtNLM"/>
    </source>
</evidence>
<reference evidence="1" key="1">
    <citation type="journal article" date="2018" name="DNA Res.">
        <title>Multiple hybrid de novo genome assembly of finger millet, an orphan allotetraploid crop.</title>
        <authorList>
            <person name="Hatakeyama M."/>
            <person name="Aluri S."/>
            <person name="Balachadran M.T."/>
            <person name="Sivarajan S.R."/>
            <person name="Patrignani A."/>
            <person name="Gruter S."/>
            <person name="Poveda L."/>
            <person name="Shimizu-Inatsugi R."/>
            <person name="Baeten J."/>
            <person name="Francoijs K.J."/>
            <person name="Nataraja K.N."/>
            <person name="Reddy Y.A.N."/>
            <person name="Phadnis S."/>
            <person name="Ravikumar R.L."/>
            <person name="Schlapbach R."/>
            <person name="Sreeman S.M."/>
            <person name="Shimizu K.K."/>
        </authorList>
    </citation>
    <scope>NUCLEOTIDE SEQUENCE</scope>
</reference>
<organism evidence="1 2">
    <name type="scientific">Eleusine coracana subsp. coracana</name>
    <dbReference type="NCBI Taxonomy" id="191504"/>
    <lineage>
        <taxon>Eukaryota</taxon>
        <taxon>Viridiplantae</taxon>
        <taxon>Streptophyta</taxon>
        <taxon>Embryophyta</taxon>
        <taxon>Tracheophyta</taxon>
        <taxon>Spermatophyta</taxon>
        <taxon>Magnoliopsida</taxon>
        <taxon>Liliopsida</taxon>
        <taxon>Poales</taxon>
        <taxon>Poaceae</taxon>
        <taxon>PACMAD clade</taxon>
        <taxon>Chloridoideae</taxon>
        <taxon>Cynodonteae</taxon>
        <taxon>Eleusininae</taxon>
        <taxon>Eleusine</taxon>
    </lineage>
</organism>
<evidence type="ECO:0000313" key="2">
    <source>
        <dbReference type="Proteomes" id="UP001054889"/>
    </source>
</evidence>
<dbReference type="Proteomes" id="UP001054889">
    <property type="component" value="Unassembled WGS sequence"/>
</dbReference>
<accession>A0AAV5DHN0</accession>
<dbReference type="EMBL" id="BQKI01000016">
    <property type="protein sequence ID" value="GJN09773.1"/>
    <property type="molecule type" value="Genomic_DNA"/>
</dbReference>
<evidence type="ECO:0000313" key="1">
    <source>
        <dbReference type="EMBL" id="GJN09773.1"/>
    </source>
</evidence>
<proteinExistence type="predicted"/>
<name>A0AAV5DHN0_ELECO</name>
<gene>
    <name evidence="1" type="primary">ga27808</name>
    <name evidence="1" type="ORF">PR202_ga27808</name>
</gene>
<dbReference type="PANTHER" id="PTHR33170">
    <property type="entry name" value="DUF4283 DOMAIN-CONTAINING PROTEIN-RELATED"/>
    <property type="match status" value="1"/>
</dbReference>
<comment type="caution">
    <text evidence="1">The sequence shown here is derived from an EMBL/GenBank/DDBJ whole genome shotgun (WGS) entry which is preliminary data.</text>
</comment>
<protein>
    <recommendedName>
        <fullName evidence="3">DUF4283 domain-containing protein</fullName>
    </recommendedName>
</protein>
<dbReference type="PANTHER" id="PTHR33170:SF50">
    <property type="entry name" value="DUF4283 DOMAIN-CONTAINING PROTEIN"/>
    <property type="match status" value="1"/>
</dbReference>
<keyword evidence="2" id="KW-1185">Reference proteome</keyword>
<dbReference type="AlphaFoldDB" id="A0AAV5DHN0"/>
<sequence>MVAINFVHASGGEGIMIFDEWDQKIEPKEYLKKAWLNVNGVPYEFRSYLPLWAVGTIIGITLKVDMKYTKKMGVVRILVGVSDVGRIPNSTEIVVGE</sequence>
<reference evidence="1" key="2">
    <citation type="submission" date="2021-12" db="EMBL/GenBank/DDBJ databases">
        <title>Resequencing data analysis of finger millet.</title>
        <authorList>
            <person name="Hatakeyama M."/>
            <person name="Aluri S."/>
            <person name="Balachadran M.T."/>
            <person name="Sivarajan S.R."/>
            <person name="Poveda L."/>
            <person name="Shimizu-Inatsugi R."/>
            <person name="Schlapbach R."/>
            <person name="Sreeman S.M."/>
            <person name="Shimizu K.K."/>
        </authorList>
    </citation>
    <scope>NUCLEOTIDE SEQUENCE</scope>
</reference>